<dbReference type="EMBL" id="CP070228">
    <property type="protein sequence ID" value="QRV02607.1"/>
    <property type="molecule type" value="Genomic_DNA"/>
</dbReference>
<dbReference type="SUPFAM" id="SSF55604">
    <property type="entry name" value="Glucose permease domain IIB"/>
    <property type="match status" value="1"/>
</dbReference>
<evidence type="ECO:0000313" key="8">
    <source>
        <dbReference type="Proteomes" id="UP000602653"/>
    </source>
</evidence>
<keyword evidence="4" id="KW-0598">Phosphotransferase system</keyword>
<dbReference type="PROSITE" id="PS51098">
    <property type="entry name" value="PTS_EIIB_TYPE_1"/>
    <property type="match status" value="1"/>
</dbReference>
<dbReference type="Proteomes" id="UP000602653">
    <property type="component" value="Chromosome"/>
</dbReference>
<proteinExistence type="predicted"/>
<evidence type="ECO:0000256" key="1">
    <source>
        <dbReference type="ARBA" id="ARBA00022448"/>
    </source>
</evidence>
<name>A0ABX7IIF5_9ACTO</name>
<evidence type="ECO:0000256" key="5">
    <source>
        <dbReference type="PROSITE-ProRule" id="PRU00421"/>
    </source>
</evidence>
<feature type="domain" description="PTS EIIB type-1" evidence="6">
    <location>
        <begin position="1"/>
        <end position="76"/>
    </location>
</feature>
<dbReference type="Gene3D" id="3.30.1360.60">
    <property type="entry name" value="Glucose permease domain IIB"/>
    <property type="match status" value="1"/>
</dbReference>
<keyword evidence="2" id="KW-0762">Sugar transport</keyword>
<keyword evidence="3" id="KW-0808">Transferase</keyword>
<comment type="caution">
    <text evidence="5">Lacks conserved residue(s) required for the propagation of feature annotation.</text>
</comment>
<dbReference type="InterPro" id="IPR036878">
    <property type="entry name" value="Glu_permease_IIB"/>
</dbReference>
<dbReference type="PANTHER" id="PTHR30009">
    <property type="entry name" value="CYTOCHROME C-TYPE SYNTHESIS PROTEIN AND PTS TRANSMEMBRANE COMPONENT"/>
    <property type="match status" value="1"/>
</dbReference>
<gene>
    <name evidence="7" type="ORF">JTE88_02350</name>
</gene>
<evidence type="ECO:0000256" key="3">
    <source>
        <dbReference type="ARBA" id="ARBA00022679"/>
    </source>
</evidence>
<evidence type="ECO:0000256" key="4">
    <source>
        <dbReference type="ARBA" id="ARBA00022683"/>
    </source>
</evidence>
<dbReference type="InterPro" id="IPR050429">
    <property type="entry name" value="PTS_Glucose_EIICBA"/>
</dbReference>
<keyword evidence="8" id="KW-1185">Reference proteome</keyword>
<keyword evidence="1" id="KW-0813">Transport</keyword>
<dbReference type="PANTHER" id="PTHR30009:SF4">
    <property type="entry name" value="PTS SYSTEM N-ACETYLGLUCOSAMINE-SPECIFIC EIICBA COMPONENT"/>
    <property type="match status" value="1"/>
</dbReference>
<dbReference type="RefSeq" id="WP_204425133.1">
    <property type="nucleotide sequence ID" value="NZ_CP070228.1"/>
</dbReference>
<organism evidence="7 8">
    <name type="scientific">Arcanobacterium phocisimile</name>
    <dbReference type="NCBI Taxonomy" id="1302235"/>
    <lineage>
        <taxon>Bacteria</taxon>
        <taxon>Bacillati</taxon>
        <taxon>Actinomycetota</taxon>
        <taxon>Actinomycetes</taxon>
        <taxon>Actinomycetales</taxon>
        <taxon>Actinomycetaceae</taxon>
        <taxon>Arcanobacterium</taxon>
    </lineage>
</organism>
<evidence type="ECO:0000313" key="7">
    <source>
        <dbReference type="EMBL" id="QRV02607.1"/>
    </source>
</evidence>
<evidence type="ECO:0000259" key="6">
    <source>
        <dbReference type="PROSITE" id="PS51098"/>
    </source>
</evidence>
<protein>
    <submittedName>
        <fullName evidence="7">PTS transporter subunit EIIB</fullName>
    </submittedName>
</protein>
<sequence>MQPVQDFILGLGGRHNIVEAVPAFTRIRIKVRSMAVVNDDILRVAGAFGVVRQKGQLQLIVGPGAQELAEGIEAVV</sequence>
<evidence type="ECO:0000256" key="2">
    <source>
        <dbReference type="ARBA" id="ARBA00022597"/>
    </source>
</evidence>
<accession>A0ABX7IIF5</accession>
<reference evidence="7 8" key="1">
    <citation type="submission" date="2021-02" db="EMBL/GenBank/DDBJ databases">
        <title>Complete Genome Sequence of Arcanobacterium phocisimile strain DSM 26142T from a harbour seal.</title>
        <authorList>
            <person name="Borowiak M."/>
            <person name="Alssahen M."/>
            <person name="Malorny B."/>
            <person name="Laemmler C."/>
            <person name="Siebert U."/>
            <person name="Ploetz M."/>
            <person name="Abdulmawjood A."/>
        </authorList>
    </citation>
    <scope>NUCLEOTIDE SEQUENCE [LARGE SCALE GENOMIC DNA]</scope>
    <source>
        <strain evidence="7 8">DSM 26142</strain>
    </source>
</reference>
<dbReference type="InterPro" id="IPR001996">
    <property type="entry name" value="PTS_IIB_1"/>
</dbReference>